<keyword evidence="2" id="KW-1185">Reference proteome</keyword>
<dbReference type="EMBL" id="VSRR010000826">
    <property type="protein sequence ID" value="MPC20022.1"/>
    <property type="molecule type" value="Genomic_DNA"/>
</dbReference>
<accession>A0A5B7DEY9</accession>
<name>A0A5B7DEY9_PORTR</name>
<comment type="caution">
    <text evidence="1">The sequence shown here is derived from an EMBL/GenBank/DDBJ whole genome shotgun (WGS) entry which is preliminary data.</text>
</comment>
<dbReference type="Proteomes" id="UP000324222">
    <property type="component" value="Unassembled WGS sequence"/>
</dbReference>
<sequence length="82" mass="8836">MLQWPTPLVIGFMYSPPSSPSGTRVLNHHLQTALSGGMTATRVMKTLNTPALKRATGKISSRLTADTITSTTERGATLLPWL</sequence>
<protein>
    <submittedName>
        <fullName evidence="1">Uncharacterized protein</fullName>
    </submittedName>
</protein>
<evidence type="ECO:0000313" key="1">
    <source>
        <dbReference type="EMBL" id="MPC20022.1"/>
    </source>
</evidence>
<dbReference type="AlphaFoldDB" id="A0A5B7DEY9"/>
<organism evidence="1 2">
    <name type="scientific">Portunus trituberculatus</name>
    <name type="common">Swimming crab</name>
    <name type="synonym">Neptunus trituberculatus</name>
    <dbReference type="NCBI Taxonomy" id="210409"/>
    <lineage>
        <taxon>Eukaryota</taxon>
        <taxon>Metazoa</taxon>
        <taxon>Ecdysozoa</taxon>
        <taxon>Arthropoda</taxon>
        <taxon>Crustacea</taxon>
        <taxon>Multicrustacea</taxon>
        <taxon>Malacostraca</taxon>
        <taxon>Eumalacostraca</taxon>
        <taxon>Eucarida</taxon>
        <taxon>Decapoda</taxon>
        <taxon>Pleocyemata</taxon>
        <taxon>Brachyura</taxon>
        <taxon>Eubrachyura</taxon>
        <taxon>Portunoidea</taxon>
        <taxon>Portunidae</taxon>
        <taxon>Portuninae</taxon>
        <taxon>Portunus</taxon>
    </lineage>
</organism>
<reference evidence="1 2" key="1">
    <citation type="submission" date="2019-05" db="EMBL/GenBank/DDBJ databases">
        <title>Another draft genome of Portunus trituberculatus and its Hox gene families provides insights of decapod evolution.</title>
        <authorList>
            <person name="Jeong J.-H."/>
            <person name="Song I."/>
            <person name="Kim S."/>
            <person name="Choi T."/>
            <person name="Kim D."/>
            <person name="Ryu S."/>
            <person name="Kim W."/>
        </authorList>
    </citation>
    <scope>NUCLEOTIDE SEQUENCE [LARGE SCALE GENOMIC DNA]</scope>
    <source>
        <tissue evidence="1">Muscle</tissue>
    </source>
</reference>
<evidence type="ECO:0000313" key="2">
    <source>
        <dbReference type="Proteomes" id="UP000324222"/>
    </source>
</evidence>
<proteinExistence type="predicted"/>
<gene>
    <name evidence="1" type="ORF">E2C01_012952</name>
</gene>